<dbReference type="RefSeq" id="WP_207328849.1">
    <property type="nucleotide sequence ID" value="NZ_JAFMYW010000002.1"/>
</dbReference>
<dbReference type="Proteomes" id="UP000664628">
    <property type="component" value="Unassembled WGS sequence"/>
</dbReference>
<evidence type="ECO:0000313" key="4">
    <source>
        <dbReference type="Proteomes" id="UP000664628"/>
    </source>
</evidence>
<evidence type="ECO:0000256" key="1">
    <source>
        <dbReference type="SAM" id="Phobius"/>
    </source>
</evidence>
<sequence length="398" mass="45589">MRPNKYILFLLATLVAFVAFEYYKPKPIDWRPTYQNNDKIPFGTQAMFELLPSLMRQPAVETTRLPAYNLLTETKLPPRSNYIAVCETFAAGEYDTRELLRYVARGNTAFLSAYSFSDTLSRALGFKAEVKNPLKADTTLRSNFVGPALARKGGYNFRHDDGRNFLVVKKPNTAITVLARNARKEAVFLRIPHGKGVFYIHNLPLALTNYYLLAPASSDYMTKALSYLPAQPTYWDEFQKQGRFDEDEQSLLRYIYKQPALSWAYYIGLFGLIIYALFAGKRTQRIIPVMQLPQNTSLEFVKTVGRMYFQQNDHDNVARKKIQYFLADLRERYFLNTQVLNSEFTETLARKSGVPLEETQNLVRMLAQANRAVSLSEFDLLTINATIENFNAAAASKV</sequence>
<dbReference type="InterPro" id="IPR025646">
    <property type="entry name" value="DUF4350"/>
</dbReference>
<gene>
    <name evidence="3" type="ORF">J2I46_09960</name>
</gene>
<protein>
    <submittedName>
        <fullName evidence="3">DUF4350 domain-containing protein</fullName>
    </submittedName>
</protein>
<organism evidence="3 4">
    <name type="scientific">Fibrella forsythiae</name>
    <dbReference type="NCBI Taxonomy" id="2817061"/>
    <lineage>
        <taxon>Bacteria</taxon>
        <taxon>Pseudomonadati</taxon>
        <taxon>Bacteroidota</taxon>
        <taxon>Cytophagia</taxon>
        <taxon>Cytophagales</taxon>
        <taxon>Spirosomataceae</taxon>
        <taxon>Fibrella</taxon>
    </lineage>
</organism>
<feature type="domain" description="DUF4350" evidence="2">
    <location>
        <begin position="37"/>
        <end position="217"/>
    </location>
</feature>
<name>A0ABS3JFX4_9BACT</name>
<accession>A0ABS3JFX4</accession>
<keyword evidence="1" id="KW-0812">Transmembrane</keyword>
<dbReference type="EMBL" id="JAFMYW010000002">
    <property type="protein sequence ID" value="MBO0948906.1"/>
    <property type="molecule type" value="Genomic_DNA"/>
</dbReference>
<reference evidence="3 4" key="1">
    <citation type="submission" date="2021-03" db="EMBL/GenBank/DDBJ databases">
        <title>Fibrella sp. HMF5405 genome sequencing and assembly.</title>
        <authorList>
            <person name="Kang H."/>
            <person name="Kim H."/>
            <person name="Bae S."/>
            <person name="Joh K."/>
        </authorList>
    </citation>
    <scope>NUCLEOTIDE SEQUENCE [LARGE SCALE GENOMIC DNA]</scope>
    <source>
        <strain evidence="3 4">HMF5405</strain>
    </source>
</reference>
<evidence type="ECO:0000259" key="2">
    <source>
        <dbReference type="Pfam" id="PF14258"/>
    </source>
</evidence>
<comment type="caution">
    <text evidence="3">The sequence shown here is derived from an EMBL/GenBank/DDBJ whole genome shotgun (WGS) entry which is preliminary data.</text>
</comment>
<feature type="transmembrane region" description="Helical" evidence="1">
    <location>
        <begin position="263"/>
        <end position="280"/>
    </location>
</feature>
<keyword evidence="4" id="KW-1185">Reference proteome</keyword>
<proteinExistence type="predicted"/>
<keyword evidence="1" id="KW-0472">Membrane</keyword>
<evidence type="ECO:0000313" key="3">
    <source>
        <dbReference type="EMBL" id="MBO0948906.1"/>
    </source>
</evidence>
<dbReference type="Pfam" id="PF14258">
    <property type="entry name" value="DUF4350"/>
    <property type="match status" value="1"/>
</dbReference>
<keyword evidence="1" id="KW-1133">Transmembrane helix</keyword>